<dbReference type="Proteomes" id="UP000199409">
    <property type="component" value="Unassembled WGS sequence"/>
</dbReference>
<dbReference type="STRING" id="37625.SAMN05660420_03378"/>
<protein>
    <recommendedName>
        <fullName evidence="4">DKNYY family protein</fullName>
    </recommendedName>
</protein>
<dbReference type="RefSeq" id="WP_217637545.1">
    <property type="nucleotide sequence ID" value="NZ_FNQN01000020.1"/>
</dbReference>
<feature type="signal peptide" evidence="1">
    <location>
        <begin position="1"/>
        <end position="22"/>
    </location>
</feature>
<sequence length="231" mass="26192">MKKLIWKLLAFTLLAIILSACAAPKYNYQPEKVEISEPPIGSTNIAYVGDSMLRQGKYIEHDTILLRQSADIGWAYTAMPGYYLKQGSNEKAEFYYPSGGSESGQVTKAALADPWKCLQAYKEEQKLCVITVFNALVCKSNVNFERLKHHGTRSDSFQQTLIYSGKFGEKINIGYREFSNSTARPAFNNDVEYDLRQSKIIGYKGAKIEIIEATNELIKYRVIRNFNKAKI</sequence>
<organism evidence="2 3">
    <name type="scientific">Desulfuromusa kysingii</name>
    <dbReference type="NCBI Taxonomy" id="37625"/>
    <lineage>
        <taxon>Bacteria</taxon>
        <taxon>Pseudomonadati</taxon>
        <taxon>Thermodesulfobacteriota</taxon>
        <taxon>Desulfuromonadia</taxon>
        <taxon>Desulfuromonadales</taxon>
        <taxon>Geopsychrobacteraceae</taxon>
        <taxon>Desulfuromusa</taxon>
    </lineage>
</organism>
<dbReference type="PROSITE" id="PS51257">
    <property type="entry name" value="PROKAR_LIPOPROTEIN"/>
    <property type="match status" value="1"/>
</dbReference>
<reference evidence="2 3" key="1">
    <citation type="submission" date="2016-10" db="EMBL/GenBank/DDBJ databases">
        <authorList>
            <person name="de Groot N.N."/>
        </authorList>
    </citation>
    <scope>NUCLEOTIDE SEQUENCE [LARGE SCALE GENOMIC DNA]</scope>
    <source>
        <strain evidence="2 3">DSM 7343</strain>
    </source>
</reference>
<keyword evidence="1" id="KW-0732">Signal</keyword>
<gene>
    <name evidence="2" type="ORF">SAMN05660420_03378</name>
</gene>
<evidence type="ECO:0000313" key="3">
    <source>
        <dbReference type="Proteomes" id="UP000199409"/>
    </source>
</evidence>
<evidence type="ECO:0000313" key="2">
    <source>
        <dbReference type="EMBL" id="SEA84213.1"/>
    </source>
</evidence>
<name>A0A1H4EGS6_9BACT</name>
<evidence type="ECO:0000256" key="1">
    <source>
        <dbReference type="SAM" id="SignalP"/>
    </source>
</evidence>
<proteinExistence type="predicted"/>
<keyword evidence="3" id="KW-1185">Reference proteome</keyword>
<dbReference type="EMBL" id="FNQN01000020">
    <property type="protein sequence ID" value="SEA84213.1"/>
    <property type="molecule type" value="Genomic_DNA"/>
</dbReference>
<dbReference type="AlphaFoldDB" id="A0A1H4EGS6"/>
<feature type="chain" id="PRO_5011690972" description="DKNYY family protein" evidence="1">
    <location>
        <begin position="23"/>
        <end position="231"/>
    </location>
</feature>
<accession>A0A1H4EGS6</accession>
<evidence type="ECO:0008006" key="4">
    <source>
        <dbReference type="Google" id="ProtNLM"/>
    </source>
</evidence>